<proteinExistence type="predicted"/>
<keyword evidence="6" id="KW-1185">Reference proteome</keyword>
<sequence length="66" mass="7579">MDMEMPQMSGVEATCWIRQHFPDSQKPYIIAMTANAMEEDRQICLNSGMNNYISKPVKIDQLKSVL</sequence>
<name>A0A3N6R0I3_9CYAN</name>
<evidence type="ECO:0000256" key="3">
    <source>
        <dbReference type="PROSITE-ProRule" id="PRU00169"/>
    </source>
</evidence>
<evidence type="ECO:0000313" key="5">
    <source>
        <dbReference type="EMBL" id="RQH29264.1"/>
    </source>
</evidence>
<dbReference type="PROSITE" id="PS50110">
    <property type="entry name" value="RESPONSE_REGULATORY"/>
    <property type="match status" value="1"/>
</dbReference>
<dbReference type="GO" id="GO:0000160">
    <property type="term" value="P:phosphorelay signal transduction system"/>
    <property type="evidence" value="ECO:0007669"/>
    <property type="project" value="UniProtKB-KW"/>
</dbReference>
<gene>
    <name evidence="5" type="ORF">D5R40_24820</name>
</gene>
<feature type="modified residue" description="4-aspartylphosphate" evidence="3">
    <location>
        <position position="2"/>
    </location>
</feature>
<dbReference type="AlphaFoldDB" id="A0A3N6R0I3"/>
<organism evidence="5 6">
    <name type="scientific">Okeania hirsuta</name>
    <dbReference type="NCBI Taxonomy" id="1458930"/>
    <lineage>
        <taxon>Bacteria</taxon>
        <taxon>Bacillati</taxon>
        <taxon>Cyanobacteriota</taxon>
        <taxon>Cyanophyceae</taxon>
        <taxon>Oscillatoriophycideae</taxon>
        <taxon>Oscillatoriales</taxon>
        <taxon>Microcoleaceae</taxon>
        <taxon>Okeania</taxon>
    </lineage>
</organism>
<dbReference type="SUPFAM" id="SSF52172">
    <property type="entry name" value="CheY-like"/>
    <property type="match status" value="1"/>
</dbReference>
<accession>A0A3N6R0I3</accession>
<protein>
    <submittedName>
        <fullName evidence="5">Response regulator</fullName>
    </submittedName>
</protein>
<dbReference type="InterPro" id="IPR011006">
    <property type="entry name" value="CheY-like_superfamily"/>
</dbReference>
<dbReference type="EMBL" id="RCBY01000194">
    <property type="protein sequence ID" value="RQH29264.1"/>
    <property type="molecule type" value="Genomic_DNA"/>
</dbReference>
<dbReference type="Proteomes" id="UP000269154">
    <property type="component" value="Unassembled WGS sequence"/>
</dbReference>
<dbReference type="CDD" id="cd17546">
    <property type="entry name" value="REC_hyHK_CKI1_RcsC-like"/>
    <property type="match status" value="1"/>
</dbReference>
<evidence type="ECO:0000259" key="4">
    <source>
        <dbReference type="PROSITE" id="PS50110"/>
    </source>
</evidence>
<evidence type="ECO:0000313" key="6">
    <source>
        <dbReference type="Proteomes" id="UP000269154"/>
    </source>
</evidence>
<keyword evidence="1 3" id="KW-0597">Phosphoprotein</keyword>
<evidence type="ECO:0000256" key="1">
    <source>
        <dbReference type="ARBA" id="ARBA00022553"/>
    </source>
</evidence>
<dbReference type="Pfam" id="PF00072">
    <property type="entry name" value="Response_reg"/>
    <property type="match status" value="1"/>
</dbReference>
<feature type="domain" description="Response regulatory" evidence="4">
    <location>
        <begin position="1"/>
        <end position="66"/>
    </location>
</feature>
<keyword evidence="2" id="KW-0902">Two-component regulatory system</keyword>
<reference evidence="5 6" key="1">
    <citation type="journal article" date="2018" name="ACS Chem. Biol.">
        <title>Ketoreductase domain dysfunction expands chemodiversity: malyngamide biosynthesis in the cyanobacterium Okeania hirsuta.</title>
        <authorList>
            <person name="Moss N.A."/>
            <person name="Leao T."/>
            <person name="Rankin M."/>
            <person name="McCullough T.M."/>
            <person name="Qu P."/>
            <person name="Korobeynikov A."/>
            <person name="Smith J.L."/>
            <person name="Gerwick L."/>
            <person name="Gerwick W.H."/>
        </authorList>
    </citation>
    <scope>NUCLEOTIDE SEQUENCE [LARGE SCALE GENOMIC DNA]</scope>
    <source>
        <strain evidence="5 6">PAB10Feb10-1</strain>
    </source>
</reference>
<dbReference type="PANTHER" id="PTHR45339:SF1">
    <property type="entry name" value="HYBRID SIGNAL TRANSDUCTION HISTIDINE KINASE J"/>
    <property type="match status" value="1"/>
</dbReference>
<dbReference type="Gene3D" id="3.40.50.2300">
    <property type="match status" value="1"/>
</dbReference>
<dbReference type="OrthoDB" id="9790669at2"/>
<comment type="caution">
    <text evidence="5">The sequence shown here is derived from an EMBL/GenBank/DDBJ whole genome shotgun (WGS) entry which is preliminary data.</text>
</comment>
<dbReference type="PANTHER" id="PTHR45339">
    <property type="entry name" value="HYBRID SIGNAL TRANSDUCTION HISTIDINE KINASE J"/>
    <property type="match status" value="1"/>
</dbReference>
<dbReference type="InterPro" id="IPR001789">
    <property type="entry name" value="Sig_transdc_resp-reg_receiver"/>
</dbReference>
<evidence type="ECO:0000256" key="2">
    <source>
        <dbReference type="ARBA" id="ARBA00023012"/>
    </source>
</evidence>